<evidence type="ECO:0000313" key="1">
    <source>
        <dbReference type="EMBL" id="KAK1867038.1"/>
    </source>
</evidence>
<evidence type="ECO:0000313" key="2">
    <source>
        <dbReference type="Proteomes" id="UP000798662"/>
    </source>
</evidence>
<protein>
    <submittedName>
        <fullName evidence="1">Uncharacterized protein</fullName>
    </submittedName>
</protein>
<accession>A0ACC3CAD4</accession>
<organism evidence="1 2">
    <name type="scientific">Pyropia yezoensis</name>
    <name type="common">Susabi-nori</name>
    <name type="synonym">Porphyra yezoensis</name>
    <dbReference type="NCBI Taxonomy" id="2788"/>
    <lineage>
        <taxon>Eukaryota</taxon>
        <taxon>Rhodophyta</taxon>
        <taxon>Bangiophyceae</taxon>
        <taxon>Bangiales</taxon>
        <taxon>Bangiaceae</taxon>
        <taxon>Pyropia</taxon>
    </lineage>
</organism>
<comment type="caution">
    <text evidence="1">The sequence shown here is derived from an EMBL/GenBank/DDBJ whole genome shotgun (WGS) entry which is preliminary data.</text>
</comment>
<keyword evidence="2" id="KW-1185">Reference proteome</keyword>
<reference evidence="1" key="1">
    <citation type="submission" date="2019-11" db="EMBL/GenBank/DDBJ databases">
        <title>Nori genome reveals adaptations in red seaweeds to the harsh intertidal environment.</title>
        <authorList>
            <person name="Wang D."/>
            <person name="Mao Y."/>
        </authorList>
    </citation>
    <scope>NUCLEOTIDE SEQUENCE</scope>
    <source>
        <tissue evidence="1">Gametophyte</tissue>
    </source>
</reference>
<dbReference type="Proteomes" id="UP000798662">
    <property type="component" value="Chromosome 3"/>
</dbReference>
<dbReference type="EMBL" id="CM020620">
    <property type="protein sequence ID" value="KAK1867038.1"/>
    <property type="molecule type" value="Genomic_DNA"/>
</dbReference>
<proteinExistence type="predicted"/>
<gene>
    <name evidence="1" type="ORF">I4F81_009548</name>
</gene>
<sequence length="259" mass="27054">MVAHRCVGRRVVVVAATRRLFRWVSREDPRVDVGAAAARVDAGAAAARVPRRRKPSPAPPQRAIPVLAAAVELQGGDRERSGRAPLPRCRGTAFVAAHPRLLVWLVPPLPVTASLTVCGVGLGCTLSSSCFPCLLLWLAPPPAPPIRPPSLPPLCRASRGGLRPLQASPRFGRASWWGPRQRRTPPTTPPATAAAAMTAAAAVPTGVVVMVVVVVVVVVAVATVAGTERWGGAGGRAGGRAGRRRERQGGVCERSGRGR</sequence>
<name>A0ACC3CAD4_PYRYE</name>